<dbReference type="InterPro" id="IPR006644">
    <property type="entry name" value="Cadg"/>
</dbReference>
<dbReference type="NCBIfam" id="TIGR01965">
    <property type="entry name" value="VCBS_repeat"/>
    <property type="match status" value="2"/>
</dbReference>
<dbReference type="Pfam" id="PF17803">
    <property type="entry name" value="Cadherin_4"/>
    <property type="match status" value="1"/>
</dbReference>
<dbReference type="Pfam" id="PF17892">
    <property type="entry name" value="Cadherin_5"/>
    <property type="match status" value="1"/>
</dbReference>
<dbReference type="Gene3D" id="2.60.40.2810">
    <property type="match status" value="1"/>
</dbReference>
<dbReference type="GO" id="GO:0005509">
    <property type="term" value="F:calcium ion binding"/>
    <property type="evidence" value="ECO:0007669"/>
    <property type="project" value="InterPro"/>
</dbReference>
<feature type="domain" description="Dystroglycan-type cadherin-like" evidence="2">
    <location>
        <begin position="1690"/>
        <end position="1790"/>
    </location>
</feature>
<dbReference type="InterPro" id="IPR040853">
    <property type="entry name" value="RapA2_cadherin-like"/>
</dbReference>
<dbReference type="Gene3D" id="2.60.40.3440">
    <property type="match status" value="1"/>
</dbReference>
<evidence type="ECO:0000256" key="1">
    <source>
        <dbReference type="SAM" id="MobiDB-lite"/>
    </source>
</evidence>
<proteinExistence type="predicted"/>
<dbReference type="InterPro" id="IPR041690">
    <property type="entry name" value="Cadherin_5"/>
</dbReference>
<dbReference type="NCBIfam" id="NF012211">
    <property type="entry name" value="tand_rpt_95"/>
    <property type="match status" value="2"/>
</dbReference>
<dbReference type="InterPro" id="IPR025141">
    <property type="entry name" value="DUF4082"/>
</dbReference>
<dbReference type="GO" id="GO:0016011">
    <property type="term" value="C:dystroglycan complex"/>
    <property type="evidence" value="ECO:0007669"/>
    <property type="project" value="TreeGrafter"/>
</dbReference>
<organism evidence="3 4">
    <name type="scientific">Bradyrhizobium betae</name>
    <dbReference type="NCBI Taxonomy" id="244734"/>
    <lineage>
        <taxon>Bacteria</taxon>
        <taxon>Pseudomonadati</taxon>
        <taxon>Pseudomonadota</taxon>
        <taxon>Alphaproteobacteria</taxon>
        <taxon>Hyphomicrobiales</taxon>
        <taxon>Nitrobacteraceae</taxon>
        <taxon>Bradyrhizobium</taxon>
    </lineage>
</organism>
<evidence type="ECO:0000313" key="3">
    <source>
        <dbReference type="EMBL" id="UUO67124.1"/>
    </source>
</evidence>
<dbReference type="SUPFAM" id="SSF81296">
    <property type="entry name" value="E set domains"/>
    <property type="match status" value="1"/>
</dbReference>
<feature type="region of interest" description="Disordered" evidence="1">
    <location>
        <begin position="1340"/>
        <end position="1373"/>
    </location>
</feature>
<dbReference type="Pfam" id="PF17963">
    <property type="entry name" value="Big_9"/>
    <property type="match status" value="2"/>
</dbReference>
<dbReference type="Pfam" id="PF20254">
    <property type="entry name" value="DMFA2_C"/>
    <property type="match status" value="1"/>
</dbReference>
<name>A0AAE9SUQ2_9BRAD</name>
<accession>A0AAE9SUQ2</accession>
<feature type="domain" description="Dystroglycan-type cadherin-like" evidence="2">
    <location>
        <begin position="1462"/>
        <end position="1562"/>
    </location>
</feature>
<gene>
    <name evidence="3" type="ORF">DCM83_19255</name>
</gene>
<dbReference type="Pfam" id="PF05345">
    <property type="entry name" value="He_PIG"/>
    <property type="match status" value="2"/>
</dbReference>
<reference evidence="3" key="1">
    <citation type="submission" date="2018-04" db="EMBL/GenBank/DDBJ databases">
        <title>Genomes of Endosymbiotic and Endophytic Bradyrhizobium Publication status.</title>
        <authorList>
            <person name="Guha S."/>
            <person name="Jorrin B."/>
            <person name="Sarkar M."/>
            <person name="Poole P.S."/>
            <person name="DasGupta M."/>
        </authorList>
    </citation>
    <scope>NUCLEOTIDE SEQUENCE</scope>
    <source>
        <strain evidence="3">WBOS16</strain>
    </source>
</reference>
<dbReference type="EMBL" id="CP028989">
    <property type="protein sequence ID" value="UUO67124.1"/>
    <property type="molecule type" value="Genomic_DNA"/>
</dbReference>
<dbReference type="Pfam" id="PF13313">
    <property type="entry name" value="DUF4082"/>
    <property type="match status" value="4"/>
</dbReference>
<dbReference type="GO" id="GO:0043236">
    <property type="term" value="F:laminin binding"/>
    <property type="evidence" value="ECO:0007669"/>
    <property type="project" value="TreeGrafter"/>
</dbReference>
<protein>
    <recommendedName>
        <fullName evidence="2">Dystroglycan-type cadherin-like domain-containing protein</fullName>
    </recommendedName>
</protein>
<dbReference type="InterPro" id="IPR015919">
    <property type="entry name" value="Cadherin-like_sf"/>
</dbReference>
<evidence type="ECO:0000259" key="2">
    <source>
        <dbReference type="SMART" id="SM00736"/>
    </source>
</evidence>
<dbReference type="Proteomes" id="UP001058872">
    <property type="component" value="Chromosome"/>
</dbReference>
<dbReference type="InterPro" id="IPR010221">
    <property type="entry name" value="VCBS_dom"/>
</dbReference>
<dbReference type="Gene3D" id="2.60.40.10">
    <property type="entry name" value="Immunoglobulins"/>
    <property type="match status" value="2"/>
</dbReference>
<dbReference type="SUPFAM" id="SSF49313">
    <property type="entry name" value="Cadherin-like"/>
    <property type="match status" value="2"/>
</dbReference>
<dbReference type="PANTHER" id="PTHR21559">
    <property type="entry name" value="DYSTROGLYCAN-RELATED"/>
    <property type="match status" value="1"/>
</dbReference>
<feature type="compositionally biased region" description="Polar residues" evidence="1">
    <location>
        <begin position="1350"/>
        <end position="1367"/>
    </location>
</feature>
<dbReference type="InterPro" id="IPR013783">
    <property type="entry name" value="Ig-like_fold"/>
</dbReference>
<feature type="region of interest" description="Disordered" evidence="1">
    <location>
        <begin position="1569"/>
        <end position="1600"/>
    </location>
</feature>
<dbReference type="PANTHER" id="PTHR21559:SF21">
    <property type="entry name" value="DYSTROGLYCAN 1"/>
    <property type="match status" value="1"/>
</dbReference>
<dbReference type="InterPro" id="IPR046540">
    <property type="entry name" value="DMFA2_C"/>
</dbReference>
<evidence type="ECO:0000313" key="4">
    <source>
        <dbReference type="Proteomes" id="UP001058872"/>
    </source>
</evidence>
<dbReference type="Gene3D" id="2.60.40.650">
    <property type="match status" value="1"/>
</dbReference>
<dbReference type="InterPro" id="IPR014756">
    <property type="entry name" value="Ig_E-set"/>
</dbReference>
<sequence length="2212" mass="226739">MLYLRIGRLTMLYQKASVFYRARPLLWGESDSSESDLLPSGVPPWNASWSGGLAARQVSDLRGAIGPSRSRTGATHWISSSGGYWNVAANWSGGIPDAGSAAFIDAPGSYVVTTRGNVDVGSLTVDAGATVALGRESSFVVEGDTINNGSIKLGPSGGEGSAAADFKGDVRGAGDFAIADRSVLEIRGAVSGHLANGSFSGITVSFETDVGTLVLDRSAEFHGLIGSSSPDRPLSAGNLIDLRDFAFTSTMSASVHYDRSSNISTVDFSNGAGNVTLLVSGQDSNWTFASDGQGGTAVADPVTNPIVLENQKQGTSPNIWQIDVGANSTRIQGFTTAISTNVGGAVQFKVDNQTGTPNYRIDIYRLGYYGGNGARLITTMQHQAATSVVQPAPLKDSSTGLVDAGNWSVTDTWNVPTDAVSGVYIANVIEGTQVFQIPFVVRNDASQSAIVFQTADQTWQAYNPWGGANLYFGNGPGDGGSAYAVSYNRPITTRDGGLGSSANDMVFSAEYPAIYWLEQNGYDVSYISGIDAATNGSLLLNHQIYMDVGHDEYWTDSQFANVQAAGRAGVNLAFLSGNEVYWQTRLAASIDPSQTANRTLISYKDTHANQLIDPTGTATGTFMDARFASTGGMSGIPSNALTGTVFQVDGDSYGAIEIPYGITQLRLWRNAPIAGTAEGQTASLTPNLLGYEWDASPDNGFRPAGLVSVSSTTVQTTKYLLDYGNTTGNGTATHNLVQFRDPVSGALVFGAGTVFWSWGLASDHDQHNIAPQTPTDRNVQQAMVNLFADMGVQPATLQASLVIASQSTDHTDPTSTITNLSATSVVEGQSITVTGTASDAGGLIGGVEVSSDGGSTWHPANSTVGVSNANWTYTFAAGAPGQLTIRSRAVDDSLNLEAPGGGVAYTVTPSSNLTIFSPTDTPAVVDTPDAAAVELGVKFVTAAPGDITGIRFYKSAQNTGTHLGNLWTSSGTLLASATFANETVSGWQQVNFATPVHIQAGVTYIASYHTNTGHYSTTDFYFDNPGHTNGSLTATGSGLNGVYAYGPGPLFPSNISMKDGDNYWVDVVFRNTSQLPQANNDSGYTVTQSGVLNIPASALLANDTDPAGLSFSISGVSNPVNGSVSYNVQSQTVTFTPAANYAGAAQFDYTITDTAGASGTGQVFLKVSYPISAQSLFGTNDTPSVANSGDTSPVEVGVRFSASVSGTITGLRFYKGALNTGTHVAHLWSSTGTLLGTATFASETASGWQQVSFSSPIAITAGTTYVASYHTNGNYSNTQSYFTAPISNGQLSAPATGNGVYAYGTGAVFPTNVYKSTNYFVDVIFNGSAATNTSPTAVADAGDGTEKGGVNNSTGGSPATGNVLSNDTDPDAGDTKTVTAVSFGSTSGTIGSALNGAHGSLVLNASGTFTYAVNETDPAVQALRLASNTLTDVFNYTMRDAAGATSSTTLTITIHGANDAPVLAVQTANQTATVGSAFSLTLPASTFTDVDSADSLNYTATTASGSALPAWLTFNASTRTFGGTPSSADVGTLDVKATVTDLGSLTASETFNIVVTTTANAPPNAVTDAGDATEKGGVNNGTGGSPATGNVLSNDTDPDAGDTKAVTAVSFGTTSGTLGSALNGAHGSLVLNASGAFTYTVNETDPAIQALRLSTNTLTDVFNYTMRDAAGATSSTTLTVTIHGANDAPVLAAQTVNQTATVGSAFSLTLPAGTFTDVDSGDSLSYSAAAADGSALPAWLTFNASTRTFSGTPTSADVGTFGVRAVATDLGGLTASETFSIAVGTVSSTVSLFSASDTPSVLSTSDPSQVNLGVRFTSSAAGAITGIKYYKSANDTGTHTGSLWSSTGTLLASAAFSNETSSGWQTLVFNSPVSIAAGTTYVASFHSNGRYAVTSNYFTSDRTNGPLTASASNNGVYTYGTGNLFPTSTFNATNYWVDVVFSNASGGTNQSPIANNDSGFNATQSVPLSISGSALLANDTDPNGDALTITGVSGAVNGTVSFSAQNNTVTFTPSSGYTGPASFNYAVSDGRGGSADAGVSVIVRAPSATTVSLFSSNPTPSIVTVNDPNPVELGMKFQASTSGDIMGLRFYKGPSNTGPHVANLWSSTGSLLATASFTNETASGWQQVNFATPVTITAGTTYVASYHTAGNYSDDPNLFANAVTNGPLTAPSSSSSGGNGVYAYGSGSLFPTNTFGATSYAVDVLFRPQLAA</sequence>
<dbReference type="SMART" id="SM00736">
    <property type="entry name" value="CADG"/>
    <property type="match status" value="2"/>
</dbReference>